<evidence type="ECO:0000256" key="6">
    <source>
        <dbReference type="PROSITE-ProRule" id="PRU01211"/>
    </source>
</evidence>
<name>T1GJD9_MEGSC</name>
<proteinExistence type="predicted"/>
<evidence type="ECO:0000256" key="1">
    <source>
        <dbReference type="ARBA" id="ARBA00022670"/>
    </source>
</evidence>
<keyword evidence="10" id="KW-1185">Reference proteome</keyword>
<dbReference type="Gene3D" id="3.40.390.10">
    <property type="entry name" value="Collagenase (Catalytic Domain)"/>
    <property type="match status" value="1"/>
</dbReference>
<feature type="active site" evidence="6">
    <location>
        <position position="125"/>
    </location>
</feature>
<evidence type="ECO:0000256" key="2">
    <source>
        <dbReference type="ARBA" id="ARBA00022723"/>
    </source>
</evidence>
<comment type="cofactor">
    <cofactor evidence="6 7">
        <name>Zn(2+)</name>
        <dbReference type="ChEBI" id="CHEBI:29105"/>
    </cofactor>
    <text evidence="6 7">Binds 1 zinc ion per subunit.</text>
</comment>
<feature type="binding site" evidence="6">
    <location>
        <position position="134"/>
    </location>
    <ligand>
        <name>Zn(2+)</name>
        <dbReference type="ChEBI" id="CHEBI:29105"/>
        <note>catalytic</note>
    </ligand>
</feature>
<evidence type="ECO:0000256" key="4">
    <source>
        <dbReference type="ARBA" id="ARBA00022833"/>
    </source>
</evidence>
<reference evidence="10" key="1">
    <citation type="submission" date="2013-02" db="EMBL/GenBank/DDBJ databases">
        <authorList>
            <person name="Hughes D."/>
        </authorList>
    </citation>
    <scope>NUCLEOTIDE SEQUENCE</scope>
    <source>
        <strain>Durham</strain>
        <strain evidence="10">NC isolate 2 -- Noor lab</strain>
    </source>
</reference>
<dbReference type="PANTHER" id="PTHR10127">
    <property type="entry name" value="DISCOIDIN, CUB, EGF, LAMININ , AND ZINC METALLOPROTEASE DOMAIN CONTAINING"/>
    <property type="match status" value="1"/>
</dbReference>
<dbReference type="GO" id="GO:0006508">
    <property type="term" value="P:proteolysis"/>
    <property type="evidence" value="ECO:0007669"/>
    <property type="project" value="UniProtKB-KW"/>
</dbReference>
<dbReference type="GO" id="GO:0004222">
    <property type="term" value="F:metalloendopeptidase activity"/>
    <property type="evidence" value="ECO:0007669"/>
    <property type="project" value="UniProtKB-UniRule"/>
</dbReference>
<dbReference type="PRINTS" id="PR00480">
    <property type="entry name" value="ASTACIN"/>
</dbReference>
<dbReference type="EMBL" id="CAQQ02395038">
    <property type="status" value="NOT_ANNOTATED_CDS"/>
    <property type="molecule type" value="Genomic_DNA"/>
</dbReference>
<reference evidence="9" key="2">
    <citation type="submission" date="2015-06" db="UniProtKB">
        <authorList>
            <consortium name="EnsemblMetazoa"/>
        </authorList>
    </citation>
    <scope>IDENTIFICATION</scope>
</reference>
<dbReference type="InterPro" id="IPR006026">
    <property type="entry name" value="Peptidase_Metallo"/>
</dbReference>
<organism evidence="9 10">
    <name type="scientific">Megaselia scalaris</name>
    <name type="common">Humpbacked fly</name>
    <name type="synonym">Phora scalaris</name>
    <dbReference type="NCBI Taxonomy" id="36166"/>
    <lineage>
        <taxon>Eukaryota</taxon>
        <taxon>Metazoa</taxon>
        <taxon>Ecdysozoa</taxon>
        <taxon>Arthropoda</taxon>
        <taxon>Hexapoda</taxon>
        <taxon>Insecta</taxon>
        <taxon>Pterygota</taxon>
        <taxon>Neoptera</taxon>
        <taxon>Endopterygota</taxon>
        <taxon>Diptera</taxon>
        <taxon>Brachycera</taxon>
        <taxon>Muscomorpha</taxon>
        <taxon>Platypezoidea</taxon>
        <taxon>Phoridae</taxon>
        <taxon>Megaseliini</taxon>
        <taxon>Megaselia</taxon>
    </lineage>
</organism>
<dbReference type="Proteomes" id="UP000015102">
    <property type="component" value="Unassembled WGS sequence"/>
</dbReference>
<feature type="binding site" evidence="6">
    <location>
        <position position="128"/>
    </location>
    <ligand>
        <name>Zn(2+)</name>
        <dbReference type="ChEBI" id="CHEBI:29105"/>
        <note>catalytic</note>
    </ligand>
</feature>
<evidence type="ECO:0000259" key="8">
    <source>
        <dbReference type="PROSITE" id="PS51864"/>
    </source>
</evidence>
<evidence type="ECO:0000256" key="7">
    <source>
        <dbReference type="RuleBase" id="RU361183"/>
    </source>
</evidence>
<dbReference type="PANTHER" id="PTHR10127:SF780">
    <property type="entry name" value="METALLOENDOPEPTIDASE"/>
    <property type="match status" value="1"/>
</dbReference>
<accession>T1GJD9</accession>
<dbReference type="HOGENOM" id="CLU_017286_2_3_1"/>
<evidence type="ECO:0000256" key="5">
    <source>
        <dbReference type="ARBA" id="ARBA00023049"/>
    </source>
</evidence>
<feature type="domain" description="Peptidase M12A" evidence="8">
    <location>
        <begin position="31"/>
        <end position="166"/>
    </location>
</feature>
<evidence type="ECO:0000313" key="10">
    <source>
        <dbReference type="Proteomes" id="UP000015102"/>
    </source>
</evidence>
<dbReference type="InterPro" id="IPR024079">
    <property type="entry name" value="MetalloPept_cat_dom_sf"/>
</dbReference>
<keyword evidence="3 6" id="KW-0378">Hydrolase</keyword>
<evidence type="ECO:0000313" key="9">
    <source>
        <dbReference type="EnsemblMetazoa" id="MESCA003585-PA"/>
    </source>
</evidence>
<dbReference type="SUPFAM" id="SSF55486">
    <property type="entry name" value="Metalloproteases ('zincins'), catalytic domain"/>
    <property type="match status" value="1"/>
</dbReference>
<comment type="caution">
    <text evidence="6">Lacks conserved residue(s) required for the propagation of feature annotation.</text>
</comment>
<keyword evidence="4 6" id="KW-0862">Zinc</keyword>
<feature type="binding site" evidence="6">
    <location>
        <position position="124"/>
    </location>
    <ligand>
        <name>Zn(2+)</name>
        <dbReference type="ChEBI" id="CHEBI:29105"/>
        <note>catalytic</note>
    </ligand>
</feature>
<protein>
    <recommendedName>
        <fullName evidence="7">Metalloendopeptidase</fullName>
        <ecNumber evidence="7">3.4.24.-</ecNumber>
    </recommendedName>
</protein>
<dbReference type="OMA" id="GIITHET"/>
<keyword evidence="2 6" id="KW-0479">Metal-binding</keyword>
<dbReference type="EnsemblMetazoa" id="MESCA003585-RA">
    <property type="protein sequence ID" value="MESCA003585-PA"/>
    <property type="gene ID" value="MESCA003585"/>
</dbReference>
<dbReference type="InterPro" id="IPR001506">
    <property type="entry name" value="Peptidase_M12A"/>
</dbReference>
<dbReference type="PROSITE" id="PS51864">
    <property type="entry name" value="ASTACIN"/>
    <property type="match status" value="1"/>
</dbReference>
<keyword evidence="5 6" id="KW-0482">Metalloprotease</keyword>
<keyword evidence="1 6" id="KW-0645">Protease</keyword>
<dbReference type="Pfam" id="PF01400">
    <property type="entry name" value="Astacin"/>
    <property type="match status" value="1"/>
</dbReference>
<dbReference type="AlphaFoldDB" id="T1GJD9"/>
<sequence length="166" mass="18864">MRGGGTGFKEDDMILTRSQKIALYSNLEGRNVYKSASTRWPSKTVFYKYSSTITSAQKSLIEKAFKSIESVTCVKIRPAGSSTENYVYVTNENSGCWSYVGFLGGRQQLNLQSNGCMYFGIITHETLHTLGFFHQQSASDRDRFINIHYDNISPGREYNFAKYSRI</sequence>
<dbReference type="STRING" id="36166.T1GJD9"/>
<dbReference type="SMART" id="SM00235">
    <property type="entry name" value="ZnMc"/>
    <property type="match status" value="1"/>
</dbReference>
<dbReference type="GO" id="GO:0008270">
    <property type="term" value="F:zinc ion binding"/>
    <property type="evidence" value="ECO:0007669"/>
    <property type="project" value="UniProtKB-UniRule"/>
</dbReference>
<evidence type="ECO:0000256" key="3">
    <source>
        <dbReference type="ARBA" id="ARBA00022801"/>
    </source>
</evidence>
<dbReference type="EC" id="3.4.24.-" evidence="7"/>